<organism evidence="5 6">
    <name type="scientific">Nanchangia anserum</name>
    <dbReference type="NCBI Taxonomy" id="2692125"/>
    <lineage>
        <taxon>Bacteria</taxon>
        <taxon>Bacillati</taxon>
        <taxon>Actinomycetota</taxon>
        <taxon>Actinomycetes</taxon>
        <taxon>Actinomycetales</taxon>
        <taxon>Actinomycetaceae</taxon>
        <taxon>Nanchangia</taxon>
    </lineage>
</organism>
<dbReference type="EMBL" id="JACRUO010000001">
    <property type="protein sequence ID" value="MBD3688853.1"/>
    <property type="molecule type" value="Genomic_DNA"/>
</dbReference>
<dbReference type="InterPro" id="IPR051458">
    <property type="entry name" value="Cyt/Met_Dipeptidase"/>
</dbReference>
<dbReference type="PANTHER" id="PTHR43270">
    <property type="entry name" value="BETA-ALA-HIS DIPEPTIDASE"/>
    <property type="match status" value="1"/>
</dbReference>
<proteinExistence type="predicted"/>
<name>A0A8I0KTQ7_9ACTO</name>
<dbReference type="Pfam" id="PF07687">
    <property type="entry name" value="M20_dimer"/>
    <property type="match status" value="1"/>
</dbReference>
<evidence type="ECO:0000256" key="2">
    <source>
        <dbReference type="ARBA" id="ARBA00022723"/>
    </source>
</evidence>
<dbReference type="NCBIfam" id="NF005914">
    <property type="entry name" value="PRK07907.1"/>
    <property type="match status" value="1"/>
</dbReference>
<feature type="domain" description="Peptidase M20 dimerisation" evidence="4">
    <location>
        <begin position="199"/>
        <end position="345"/>
    </location>
</feature>
<keyword evidence="3 5" id="KW-0378">Hydrolase</keyword>
<dbReference type="AlphaFoldDB" id="A0A8I0KTQ7"/>
<evidence type="ECO:0000313" key="6">
    <source>
        <dbReference type="Proteomes" id="UP000627538"/>
    </source>
</evidence>
<evidence type="ECO:0000256" key="3">
    <source>
        <dbReference type="ARBA" id="ARBA00022801"/>
    </source>
</evidence>
<evidence type="ECO:0000256" key="1">
    <source>
        <dbReference type="ARBA" id="ARBA00022670"/>
    </source>
</evidence>
<evidence type="ECO:0000259" key="4">
    <source>
        <dbReference type="Pfam" id="PF07687"/>
    </source>
</evidence>
<dbReference type="InterPro" id="IPR002933">
    <property type="entry name" value="Peptidase_M20"/>
</dbReference>
<dbReference type="Gene3D" id="3.30.70.360">
    <property type="match status" value="1"/>
</dbReference>
<protein>
    <submittedName>
        <fullName evidence="5">M20/M25/M40 family metallo-hydrolase</fullName>
    </submittedName>
</protein>
<dbReference type="Proteomes" id="UP000627538">
    <property type="component" value="Unassembled WGS sequence"/>
</dbReference>
<reference evidence="5 6" key="1">
    <citation type="submission" date="2020-08" db="EMBL/GenBank/DDBJ databases">
        <title>Winkia gen. nov., sp. nov., isolated from faeces of the Anser albifrons in China.</title>
        <authorList>
            <person name="Liu Q."/>
        </authorList>
    </citation>
    <scope>NUCLEOTIDE SEQUENCE [LARGE SCALE GENOMIC DNA]</scope>
    <source>
        <strain evidence="5 6">C62</strain>
    </source>
</reference>
<evidence type="ECO:0000313" key="5">
    <source>
        <dbReference type="EMBL" id="MBD3688853.1"/>
    </source>
</evidence>
<sequence length="452" mass="47504">MVSINTIRERAEQLFPSLTDDLASLVAIPSVSSAADQAPVQRSAEHVRDRFASLGLDVSIRRAACPDGSDGRPAVIGLRHVSDDAPTVLLYAHHDVQPAGDPQRWDTDPFTPTIRDGRMYGRGSADDGAGIVVHLGALSVLGDDLPVNVVVYIEGEEEVGSPSFTAFIDTYRDVLKADRIIVCDADNWRVGEPAVTSTLRGVVSADVTVSVLKTAQHSGAFGGPILDAVTLASRLIATLHDERGDVAVAGLPGVDTADVDYPEDLFRADAGLLDGVELAGTGDIAARLWTKPALAVIGWDQRSLADAANAIAPATTFRLSLRTPPGSDSRACFEALRTHLVEHAPFGAHVEVSLNEAGPSFEAEHTQAVDDLRASLKDAWGVEPVTIGCGGSIPFIADFKAAFPEADVLVTGVEDPNTQAHSENESMHLGDLKAAIIAEAALLARTGAALDA</sequence>
<keyword evidence="6" id="KW-1185">Reference proteome</keyword>
<dbReference type="RefSeq" id="WP_191070948.1">
    <property type="nucleotide sequence ID" value="NZ_CP060506.1"/>
</dbReference>
<dbReference type="InterPro" id="IPR011650">
    <property type="entry name" value="Peptidase_M20_dimer"/>
</dbReference>
<dbReference type="GO" id="GO:0008233">
    <property type="term" value="F:peptidase activity"/>
    <property type="evidence" value="ECO:0007669"/>
    <property type="project" value="UniProtKB-KW"/>
</dbReference>
<comment type="caution">
    <text evidence="5">The sequence shown here is derived from an EMBL/GenBank/DDBJ whole genome shotgun (WGS) entry which is preliminary data.</text>
</comment>
<dbReference type="SUPFAM" id="SSF53187">
    <property type="entry name" value="Zn-dependent exopeptidases"/>
    <property type="match status" value="1"/>
</dbReference>
<dbReference type="GO" id="GO:0006508">
    <property type="term" value="P:proteolysis"/>
    <property type="evidence" value="ECO:0007669"/>
    <property type="project" value="UniProtKB-KW"/>
</dbReference>
<keyword evidence="2" id="KW-0479">Metal-binding</keyword>
<keyword evidence="1" id="KW-0645">Protease</keyword>
<dbReference type="Pfam" id="PF01546">
    <property type="entry name" value="Peptidase_M20"/>
    <property type="match status" value="1"/>
</dbReference>
<gene>
    <name evidence="5" type="ORF">H8R10_01165</name>
</gene>
<dbReference type="Gene3D" id="3.40.630.10">
    <property type="entry name" value="Zn peptidases"/>
    <property type="match status" value="1"/>
</dbReference>
<dbReference type="GO" id="GO:0046872">
    <property type="term" value="F:metal ion binding"/>
    <property type="evidence" value="ECO:0007669"/>
    <property type="project" value="UniProtKB-KW"/>
</dbReference>
<dbReference type="PANTHER" id="PTHR43270:SF12">
    <property type="entry name" value="SUCCINYL-DIAMINOPIMELATE DESUCCINYLASE"/>
    <property type="match status" value="1"/>
</dbReference>
<accession>A0A8I0KTQ7</accession>